<dbReference type="GO" id="GO:0051536">
    <property type="term" value="F:iron-sulfur cluster binding"/>
    <property type="evidence" value="ECO:0007669"/>
    <property type="project" value="UniProtKB-KW"/>
</dbReference>
<evidence type="ECO:0000259" key="11">
    <source>
        <dbReference type="Pfam" id="PF22620"/>
    </source>
</evidence>
<feature type="domain" description="NADH:flavin oxidoreductase/NADH oxidase N-terminal" evidence="10">
    <location>
        <begin position="10"/>
        <end position="340"/>
    </location>
</feature>
<dbReference type="Pfam" id="PF00724">
    <property type="entry name" value="Oxidored_FMN"/>
    <property type="match status" value="1"/>
</dbReference>
<keyword evidence="7 12" id="KW-0560">Oxidoreductase</keyword>
<dbReference type="InterPro" id="IPR036188">
    <property type="entry name" value="FAD/NAD-bd_sf"/>
</dbReference>
<comment type="cofactor">
    <cofactor evidence="1">
        <name>FMN</name>
        <dbReference type="ChEBI" id="CHEBI:58210"/>
    </cofactor>
</comment>
<evidence type="ECO:0000256" key="6">
    <source>
        <dbReference type="ARBA" id="ARBA00022723"/>
    </source>
</evidence>
<dbReference type="InterPro" id="IPR001155">
    <property type="entry name" value="OxRdtase_FMN_N"/>
</dbReference>
<evidence type="ECO:0000256" key="7">
    <source>
        <dbReference type="ARBA" id="ARBA00023002"/>
    </source>
</evidence>
<organism evidence="12 13">
    <name type="scientific">Roseovarius aestuarii</name>
    <dbReference type="NCBI Taxonomy" id="475083"/>
    <lineage>
        <taxon>Bacteria</taxon>
        <taxon>Pseudomonadati</taxon>
        <taxon>Pseudomonadota</taxon>
        <taxon>Alphaproteobacteria</taxon>
        <taxon>Rhodobacterales</taxon>
        <taxon>Roseobacteraceae</taxon>
        <taxon>Roseovarius</taxon>
    </lineage>
</organism>
<dbReference type="EC" id="1.5.8.2" evidence="12"/>
<dbReference type="InterPro" id="IPR037348">
    <property type="entry name" value="TMADH/DMDH_FMN-bd"/>
</dbReference>
<protein>
    <submittedName>
        <fullName evidence="12">Trimethylamine dehydrogenase</fullName>
        <ecNumber evidence="12">1.5.8.2</ecNumber>
    </submittedName>
</protein>
<evidence type="ECO:0000256" key="5">
    <source>
        <dbReference type="ARBA" id="ARBA00022643"/>
    </source>
</evidence>
<evidence type="ECO:0000259" key="10">
    <source>
        <dbReference type="Pfam" id="PF00724"/>
    </source>
</evidence>
<evidence type="ECO:0000256" key="2">
    <source>
        <dbReference type="ARBA" id="ARBA00001966"/>
    </source>
</evidence>
<dbReference type="GO" id="GO:0050470">
    <property type="term" value="F:trimethylamine dehydrogenase activity"/>
    <property type="evidence" value="ECO:0007669"/>
    <property type="project" value="UniProtKB-EC"/>
</dbReference>
<dbReference type="Pfam" id="PF22620">
    <property type="entry name" value="OYE-like_second_a-b"/>
    <property type="match status" value="1"/>
</dbReference>
<evidence type="ECO:0000256" key="1">
    <source>
        <dbReference type="ARBA" id="ARBA00001917"/>
    </source>
</evidence>
<dbReference type="Pfam" id="PF13450">
    <property type="entry name" value="NAD_binding_8"/>
    <property type="match status" value="1"/>
</dbReference>
<dbReference type="PANTHER" id="PTHR42917:SF2">
    <property type="entry name" value="2,4-DIENOYL-COA REDUCTASE [(2E)-ENOYL-COA-PRODUCING]"/>
    <property type="match status" value="1"/>
</dbReference>
<dbReference type="PANTHER" id="PTHR42917">
    <property type="entry name" value="2,4-DIENOYL-COA REDUCTASE"/>
    <property type="match status" value="1"/>
</dbReference>
<evidence type="ECO:0000313" key="12">
    <source>
        <dbReference type="EMBL" id="SMC10394.1"/>
    </source>
</evidence>
<dbReference type="CDD" id="cd02929">
    <property type="entry name" value="TMADH_HD_FMN"/>
    <property type="match status" value="1"/>
</dbReference>
<dbReference type="Gene3D" id="3.20.20.70">
    <property type="entry name" value="Aldolase class I"/>
    <property type="match status" value="1"/>
</dbReference>
<dbReference type="AlphaFoldDB" id="A0A1X7BLG6"/>
<keyword evidence="5" id="KW-0288">FMN</keyword>
<keyword evidence="6" id="KW-0479">Metal-binding</keyword>
<dbReference type="GO" id="GO:0010181">
    <property type="term" value="F:FMN binding"/>
    <property type="evidence" value="ECO:0007669"/>
    <property type="project" value="InterPro"/>
</dbReference>
<dbReference type="PRINTS" id="PR00419">
    <property type="entry name" value="ADXRDTASE"/>
</dbReference>
<evidence type="ECO:0000256" key="4">
    <source>
        <dbReference type="ARBA" id="ARBA00022630"/>
    </source>
</evidence>
<dbReference type="Proteomes" id="UP000193224">
    <property type="component" value="Unassembled WGS sequence"/>
</dbReference>
<reference evidence="12 13" key="1">
    <citation type="submission" date="2017-03" db="EMBL/GenBank/DDBJ databases">
        <authorList>
            <person name="Afonso C.L."/>
            <person name="Miller P.J."/>
            <person name="Scott M.A."/>
            <person name="Spackman E."/>
            <person name="Goraichik I."/>
            <person name="Dimitrov K.M."/>
            <person name="Suarez D.L."/>
            <person name="Swayne D.E."/>
        </authorList>
    </citation>
    <scope>NUCLEOTIDE SEQUENCE [LARGE SCALE GENOMIC DNA]</scope>
    <source>
        <strain evidence="12 13">CECT 7745</strain>
    </source>
</reference>
<dbReference type="Gene3D" id="3.40.50.720">
    <property type="entry name" value="NAD(P)-binding Rossmann-like Domain"/>
    <property type="match status" value="1"/>
</dbReference>
<evidence type="ECO:0000256" key="3">
    <source>
        <dbReference type="ARBA" id="ARBA00011048"/>
    </source>
</evidence>
<dbReference type="SUPFAM" id="SSF51395">
    <property type="entry name" value="FMN-linked oxidoreductases"/>
    <property type="match status" value="1"/>
</dbReference>
<keyword evidence="4" id="KW-0285">Flavoprotein</keyword>
<dbReference type="OrthoDB" id="9784632at2"/>
<keyword evidence="9" id="KW-0411">Iron-sulfur</keyword>
<evidence type="ECO:0000313" key="13">
    <source>
        <dbReference type="Proteomes" id="UP000193224"/>
    </source>
</evidence>
<comment type="cofactor">
    <cofactor evidence="2">
        <name>[4Fe-4S] cluster</name>
        <dbReference type="ChEBI" id="CHEBI:49883"/>
    </cofactor>
</comment>
<evidence type="ECO:0000256" key="9">
    <source>
        <dbReference type="ARBA" id="ARBA00023014"/>
    </source>
</evidence>
<name>A0A1X7BLG6_9RHOB</name>
<dbReference type="SUPFAM" id="SSF51905">
    <property type="entry name" value="FAD/NAD(P)-binding domain"/>
    <property type="match status" value="1"/>
</dbReference>
<feature type="domain" description="TMADH/DMDH/HD second alpha/beta" evidence="11">
    <location>
        <begin position="508"/>
        <end position="598"/>
    </location>
</feature>
<dbReference type="EMBL" id="FWXB01000001">
    <property type="protein sequence ID" value="SMC10394.1"/>
    <property type="molecule type" value="Genomic_DNA"/>
</dbReference>
<keyword evidence="8" id="KW-0408">Iron</keyword>
<dbReference type="RefSeq" id="WP_085798367.1">
    <property type="nucleotide sequence ID" value="NZ_FWXB01000001.1"/>
</dbReference>
<keyword evidence="13" id="KW-1185">Reference proteome</keyword>
<dbReference type="Gene3D" id="3.50.50.60">
    <property type="entry name" value="FAD/NAD(P)-binding domain"/>
    <property type="match status" value="1"/>
</dbReference>
<sequence length="689" mass="75696">MSEATPYSVLFEPVRIGPVTARNRFYQVPHCNGMGHIRPRAEAAMRGIKAEGGWAVVSTQETEIHPTSDLSPYAENRIWDARDMPALRLMTDAIHNKGSLAAIELAHNGNHAMNHTTRAPIFAPSDMSVDFSHPRQARAMDKSDIRNLRRWHRDAALRARDAGFDIIYVYAGHHMTLAHHFLQPHMNQRSDEYGGSLENRVRLTRELLEETREAVGDTCGVAFRFAVDDMLGSDGMQAAEEGRAVIEMLAELPDIWDVNVAGWDNDSATTRFQPQDGYQNDYIGFVKSVTSKPVVGVGRITSPDMMVSMIRKGVVDMIGAARPSIADPFLPVKIEEGRIDEIRECIGCNICVMADNIGAPIRCTQNPTMGEEWRRGWHPEKIAPKANETEALVIGAGPAGLECAMQLARRGYQVTLAEAGEEPGGRALRESRLPGLGAWIRVADYRLHDLRQRGNVQIFTQSHLGPDEVLELGIPNVFIATGAQWRRDGVGTNTQRQPPTIDADATILTPDDIMAGQTTPDGPVAIYDDDHAYIAGVLAEKLAQDGHRVVFVTPESLVSIFTTHTLEQHRIQTRLLELGVEIICNHTLAGVQPGGLQITCGFTSKASDIACNSALLVTERLRNTALYDALKDMGLKTLELIGDAAGPALIADAVYTGHMAARNFERSAVEVEKDWFRREIVSLTDGATG</sequence>
<dbReference type="InterPro" id="IPR054428">
    <property type="entry name" value="TMADH/DMDH/HD_second_a-b"/>
</dbReference>
<accession>A0A1X7BLG6</accession>
<evidence type="ECO:0000256" key="8">
    <source>
        <dbReference type="ARBA" id="ARBA00023004"/>
    </source>
</evidence>
<dbReference type="InterPro" id="IPR013785">
    <property type="entry name" value="Aldolase_TIM"/>
</dbReference>
<dbReference type="GO" id="GO:0046872">
    <property type="term" value="F:metal ion binding"/>
    <property type="evidence" value="ECO:0007669"/>
    <property type="project" value="UniProtKB-KW"/>
</dbReference>
<dbReference type="InterPro" id="IPR051793">
    <property type="entry name" value="NADH:flavin_oxidoreductase"/>
</dbReference>
<proteinExistence type="inferred from homology"/>
<gene>
    <name evidence="12" type="primary">tmd_1</name>
    <name evidence="12" type="ORF">ROA7745_00201</name>
</gene>
<comment type="similarity">
    <text evidence="3">In the N-terminal section; belongs to the NADH:flavin oxidoreductase/NADH oxidase family.</text>
</comment>